<proteinExistence type="predicted"/>
<evidence type="ECO:0000313" key="3">
    <source>
        <dbReference type="Proteomes" id="UP000242188"/>
    </source>
</evidence>
<dbReference type="EMBL" id="NEDP02076738">
    <property type="protein sequence ID" value="OWF35174.1"/>
    <property type="molecule type" value="Genomic_DNA"/>
</dbReference>
<sequence length="203" mass="22792">MASLRRCFVFLTKTAKTGKNFTCLNGRKLCLQQSASHMTLARAELVKPSLLHRLAGTSDLSRTFTHHSHRSEDHDSPPEKLSDSSLNCRLAAENGYLSWTRNAYISCVAGCALLTHVQTESMVDAVFGILFISWMNMTCGTAVYTWNLLSMRRRVQMSGPLTFFYLTMVLLHFMIFTAAMVVNHADFDSTKIEGLKPEESELS</sequence>
<keyword evidence="3" id="KW-1185">Reference proteome</keyword>
<dbReference type="OrthoDB" id="6121641at2759"/>
<name>A0A210PFB0_MIZYE</name>
<feature type="transmembrane region" description="Helical" evidence="1">
    <location>
        <begin position="125"/>
        <end position="149"/>
    </location>
</feature>
<protein>
    <submittedName>
        <fullName evidence="2">Uncharacterized protein</fullName>
    </submittedName>
</protein>
<accession>A0A210PFB0</accession>
<reference evidence="2 3" key="1">
    <citation type="journal article" date="2017" name="Nat. Ecol. Evol.">
        <title>Scallop genome provides insights into evolution of bilaterian karyotype and development.</title>
        <authorList>
            <person name="Wang S."/>
            <person name="Zhang J."/>
            <person name="Jiao W."/>
            <person name="Li J."/>
            <person name="Xun X."/>
            <person name="Sun Y."/>
            <person name="Guo X."/>
            <person name="Huan P."/>
            <person name="Dong B."/>
            <person name="Zhang L."/>
            <person name="Hu X."/>
            <person name="Sun X."/>
            <person name="Wang J."/>
            <person name="Zhao C."/>
            <person name="Wang Y."/>
            <person name="Wang D."/>
            <person name="Huang X."/>
            <person name="Wang R."/>
            <person name="Lv J."/>
            <person name="Li Y."/>
            <person name="Zhang Z."/>
            <person name="Liu B."/>
            <person name="Lu W."/>
            <person name="Hui Y."/>
            <person name="Liang J."/>
            <person name="Zhou Z."/>
            <person name="Hou R."/>
            <person name="Li X."/>
            <person name="Liu Y."/>
            <person name="Li H."/>
            <person name="Ning X."/>
            <person name="Lin Y."/>
            <person name="Zhao L."/>
            <person name="Xing Q."/>
            <person name="Dou J."/>
            <person name="Li Y."/>
            <person name="Mao J."/>
            <person name="Guo H."/>
            <person name="Dou H."/>
            <person name="Li T."/>
            <person name="Mu C."/>
            <person name="Jiang W."/>
            <person name="Fu Q."/>
            <person name="Fu X."/>
            <person name="Miao Y."/>
            <person name="Liu J."/>
            <person name="Yu Q."/>
            <person name="Li R."/>
            <person name="Liao H."/>
            <person name="Li X."/>
            <person name="Kong Y."/>
            <person name="Jiang Z."/>
            <person name="Chourrout D."/>
            <person name="Li R."/>
            <person name="Bao Z."/>
        </authorList>
    </citation>
    <scope>NUCLEOTIDE SEQUENCE [LARGE SCALE GENOMIC DNA]</scope>
    <source>
        <strain evidence="2 3">PY_sf001</strain>
    </source>
</reference>
<keyword evidence="1" id="KW-0472">Membrane</keyword>
<dbReference type="AlphaFoldDB" id="A0A210PFB0"/>
<dbReference type="Proteomes" id="UP000242188">
    <property type="component" value="Unassembled WGS sequence"/>
</dbReference>
<organism evidence="2 3">
    <name type="scientific">Mizuhopecten yessoensis</name>
    <name type="common">Japanese scallop</name>
    <name type="synonym">Patinopecten yessoensis</name>
    <dbReference type="NCBI Taxonomy" id="6573"/>
    <lineage>
        <taxon>Eukaryota</taxon>
        <taxon>Metazoa</taxon>
        <taxon>Spiralia</taxon>
        <taxon>Lophotrochozoa</taxon>
        <taxon>Mollusca</taxon>
        <taxon>Bivalvia</taxon>
        <taxon>Autobranchia</taxon>
        <taxon>Pteriomorphia</taxon>
        <taxon>Pectinida</taxon>
        <taxon>Pectinoidea</taxon>
        <taxon>Pectinidae</taxon>
        <taxon>Mizuhopecten</taxon>
    </lineage>
</organism>
<evidence type="ECO:0000256" key="1">
    <source>
        <dbReference type="SAM" id="Phobius"/>
    </source>
</evidence>
<comment type="caution">
    <text evidence="2">The sequence shown here is derived from an EMBL/GenBank/DDBJ whole genome shotgun (WGS) entry which is preliminary data.</text>
</comment>
<keyword evidence="1" id="KW-1133">Transmembrane helix</keyword>
<feature type="transmembrane region" description="Helical" evidence="1">
    <location>
        <begin position="161"/>
        <end position="182"/>
    </location>
</feature>
<evidence type="ECO:0000313" key="2">
    <source>
        <dbReference type="EMBL" id="OWF35174.1"/>
    </source>
</evidence>
<keyword evidence="1" id="KW-0812">Transmembrane</keyword>
<gene>
    <name evidence="2" type="ORF">KP79_PYT09653</name>
</gene>